<accession>A0A4Q7YR80</accession>
<dbReference type="InterPro" id="IPR012737">
    <property type="entry name" value="DhaK_L_YcgS"/>
</dbReference>
<feature type="domain" description="DhaK" evidence="6">
    <location>
        <begin position="7"/>
        <end position="330"/>
    </location>
</feature>
<evidence type="ECO:0000313" key="7">
    <source>
        <dbReference type="EMBL" id="RZU40197.1"/>
    </source>
</evidence>
<organism evidence="7 8">
    <name type="scientific">Edaphobacter modestus</name>
    <dbReference type="NCBI Taxonomy" id="388466"/>
    <lineage>
        <taxon>Bacteria</taxon>
        <taxon>Pseudomonadati</taxon>
        <taxon>Acidobacteriota</taxon>
        <taxon>Terriglobia</taxon>
        <taxon>Terriglobales</taxon>
        <taxon>Acidobacteriaceae</taxon>
        <taxon>Edaphobacter</taxon>
    </lineage>
</organism>
<evidence type="ECO:0000259" key="6">
    <source>
        <dbReference type="PROSITE" id="PS51481"/>
    </source>
</evidence>
<dbReference type="EMBL" id="SHKW01000001">
    <property type="protein sequence ID" value="RZU40197.1"/>
    <property type="molecule type" value="Genomic_DNA"/>
</dbReference>
<dbReference type="GO" id="GO:0005829">
    <property type="term" value="C:cytosol"/>
    <property type="evidence" value="ECO:0007669"/>
    <property type="project" value="TreeGrafter"/>
</dbReference>
<dbReference type="Gene3D" id="3.40.50.10440">
    <property type="entry name" value="Dihydroxyacetone kinase, domain 1"/>
    <property type="match status" value="1"/>
</dbReference>
<evidence type="ECO:0000256" key="1">
    <source>
        <dbReference type="ARBA" id="ARBA00022679"/>
    </source>
</evidence>
<dbReference type="Gene3D" id="3.30.1180.20">
    <property type="entry name" value="Dihydroxyacetone kinase, domain 2"/>
    <property type="match status" value="1"/>
</dbReference>
<evidence type="ECO:0000256" key="4">
    <source>
        <dbReference type="ARBA" id="ARBA00022840"/>
    </source>
</evidence>
<evidence type="ECO:0000259" key="5">
    <source>
        <dbReference type="PROSITE" id="PS51480"/>
    </source>
</evidence>
<keyword evidence="8" id="KW-1185">Reference proteome</keyword>
<dbReference type="Gene3D" id="1.25.40.340">
    <property type="match status" value="1"/>
</dbReference>
<dbReference type="GO" id="GO:0004371">
    <property type="term" value="F:glycerone kinase activity"/>
    <property type="evidence" value="ECO:0007669"/>
    <property type="project" value="InterPro"/>
</dbReference>
<dbReference type="Pfam" id="PF02733">
    <property type="entry name" value="Dak1"/>
    <property type="match status" value="1"/>
</dbReference>
<protein>
    <submittedName>
        <fullName evidence="7">Homodimeric dihydroxyacetone kinase</fullName>
    </submittedName>
</protein>
<reference evidence="7 8" key="1">
    <citation type="submission" date="2019-02" db="EMBL/GenBank/DDBJ databases">
        <title>Genomic Encyclopedia of Archaeal and Bacterial Type Strains, Phase II (KMG-II): from individual species to whole genera.</title>
        <authorList>
            <person name="Goeker M."/>
        </authorList>
    </citation>
    <scope>NUCLEOTIDE SEQUENCE [LARGE SCALE GENOMIC DNA]</scope>
    <source>
        <strain evidence="7 8">DSM 18101</strain>
    </source>
</reference>
<dbReference type="OrthoDB" id="9806345at2"/>
<dbReference type="PROSITE" id="PS51481">
    <property type="entry name" value="DHAK"/>
    <property type="match status" value="1"/>
</dbReference>
<dbReference type="Pfam" id="PF02734">
    <property type="entry name" value="Dak2"/>
    <property type="match status" value="1"/>
</dbReference>
<comment type="caution">
    <text evidence="7">The sequence shown here is derived from an EMBL/GenBank/DDBJ whole genome shotgun (WGS) entry which is preliminary data.</text>
</comment>
<dbReference type="RefSeq" id="WP_130418298.1">
    <property type="nucleotide sequence ID" value="NZ_SHKW01000001.1"/>
</dbReference>
<dbReference type="SUPFAM" id="SSF82549">
    <property type="entry name" value="DAK1/DegV-like"/>
    <property type="match status" value="1"/>
</dbReference>
<dbReference type="GO" id="GO:0005524">
    <property type="term" value="F:ATP binding"/>
    <property type="evidence" value="ECO:0007669"/>
    <property type="project" value="UniProtKB-KW"/>
</dbReference>
<dbReference type="FunFam" id="3.30.1180.20:FF:000001">
    <property type="entry name" value="Dihydroxyacetone kinase 1"/>
    <property type="match status" value="1"/>
</dbReference>
<evidence type="ECO:0000256" key="2">
    <source>
        <dbReference type="ARBA" id="ARBA00022741"/>
    </source>
</evidence>
<dbReference type="SMART" id="SM01120">
    <property type="entry name" value="Dak2"/>
    <property type="match status" value="1"/>
</dbReference>
<dbReference type="PANTHER" id="PTHR28629">
    <property type="entry name" value="TRIOKINASE/FMN CYCLASE"/>
    <property type="match status" value="1"/>
</dbReference>
<dbReference type="Proteomes" id="UP000292958">
    <property type="component" value="Unassembled WGS sequence"/>
</dbReference>
<name>A0A4Q7YR80_9BACT</name>
<evidence type="ECO:0000256" key="3">
    <source>
        <dbReference type="ARBA" id="ARBA00022777"/>
    </source>
</evidence>
<proteinExistence type="predicted"/>
<keyword evidence="4" id="KW-0067">ATP-binding</keyword>
<gene>
    <name evidence="7" type="ORF">BDD14_1636</name>
</gene>
<dbReference type="FunFam" id="3.40.50.10440:FF:000001">
    <property type="entry name" value="Dihydroxyacetone kinase, DhaK subunit"/>
    <property type="match status" value="1"/>
</dbReference>
<dbReference type="InterPro" id="IPR004007">
    <property type="entry name" value="DhaL_dom"/>
</dbReference>
<feature type="domain" description="DhaL" evidence="5">
    <location>
        <begin position="367"/>
        <end position="566"/>
    </location>
</feature>
<dbReference type="InterPro" id="IPR036117">
    <property type="entry name" value="DhaL_dom_sf"/>
</dbReference>
<dbReference type="SUPFAM" id="SSF101473">
    <property type="entry name" value="DhaL-like"/>
    <property type="match status" value="1"/>
</dbReference>
<dbReference type="FunFam" id="1.25.40.340:FF:000002">
    <property type="entry name" value="Dihydroxyacetone kinase, L subunit"/>
    <property type="match status" value="1"/>
</dbReference>
<sequence length="571" mass="59477">MKKFINRPEDVVEEMMQGLAVLHPSLARLLGHKVMVRADAERARDQQVAVIAGGGSGHEPAHAGYIGVGMLSAAVVGEVFTSPSSDSILAAIKAVSGEPGALLVVKNYTGDRLNFGLAAEMARAEGISVEMVIVDDDVALKGTGQATGARGLAGTIFIHKLVGAAAAEGRSLAEVAAMGRAAVESLATMGVSFSAGTSPAVGKPSFELGEHEMELGLGIHGEPGVKRTRLQTADELTETLLAEVLKHGRFGDEKRVAVMVNNLSATTEMELAIVARHAMSFLESKGITVERIYAGTFLSSLDMAGISITVLGVNDEWLRWFDAVTTAPAWPNALKQRPGKPQAQIAAAVSTKVSLPTGRGTQSEAGRKTKQAIEAACKALIGAEDELTEMDRVTGDGDLGTSMERAAEAVQGAVGSYPLDDVPATFRAIGHTLRRELGGSSGPLYGVLFLRCGSVLEKSGATGLAQWAEALDQGCRAISELGGAKPGDRTMLDALDPFVKALKKGGSGKASREAILAAVEAAERGVEATARMKPRLGRSSYLGDRVLGYPDPGAKAVAVWLRATSEALFAS</sequence>
<dbReference type="PROSITE" id="PS51480">
    <property type="entry name" value="DHAL"/>
    <property type="match status" value="1"/>
</dbReference>
<dbReference type="AlphaFoldDB" id="A0A4Q7YR80"/>
<dbReference type="GO" id="GO:0019563">
    <property type="term" value="P:glycerol catabolic process"/>
    <property type="evidence" value="ECO:0007669"/>
    <property type="project" value="TreeGrafter"/>
</dbReference>
<dbReference type="InterPro" id="IPR004006">
    <property type="entry name" value="DhaK_dom"/>
</dbReference>
<evidence type="ECO:0000313" key="8">
    <source>
        <dbReference type="Proteomes" id="UP000292958"/>
    </source>
</evidence>
<dbReference type="PANTHER" id="PTHR28629:SF4">
    <property type="entry name" value="TRIOKINASE_FMN CYCLASE"/>
    <property type="match status" value="1"/>
</dbReference>
<keyword evidence="3 7" id="KW-0418">Kinase</keyword>
<dbReference type="NCBIfam" id="NF011049">
    <property type="entry name" value="PRK14479.1"/>
    <property type="match status" value="1"/>
</dbReference>
<dbReference type="InterPro" id="IPR050861">
    <property type="entry name" value="Dihydroxyacetone_Kinase"/>
</dbReference>
<dbReference type="NCBIfam" id="TIGR02365">
    <property type="entry name" value="dha_L_ycgS"/>
    <property type="match status" value="1"/>
</dbReference>
<keyword evidence="2" id="KW-0547">Nucleotide-binding</keyword>
<keyword evidence="1" id="KW-0808">Transferase</keyword>